<dbReference type="InterPro" id="IPR006214">
    <property type="entry name" value="Bax_inhibitor_1-related"/>
</dbReference>
<proteinExistence type="inferred from homology"/>
<protein>
    <submittedName>
        <fullName evidence="7 8">Uncharacterized protein</fullName>
    </submittedName>
</protein>
<dbReference type="GeneID" id="17304860"/>
<dbReference type="Proteomes" id="UP000011087">
    <property type="component" value="Unassembled WGS sequence"/>
</dbReference>
<dbReference type="eggNOG" id="KOG1630">
    <property type="taxonomic scope" value="Eukaryota"/>
</dbReference>
<feature type="transmembrane region" description="Helical" evidence="5">
    <location>
        <begin position="253"/>
        <end position="271"/>
    </location>
</feature>
<dbReference type="KEGG" id="gtt:GUITHDRAFT_106057"/>
<dbReference type="OMA" id="TLMWSER"/>
<evidence type="ECO:0000256" key="3">
    <source>
        <dbReference type="ARBA" id="ARBA00022989"/>
    </source>
</evidence>
<accession>L1JHH6</accession>
<dbReference type="AlphaFoldDB" id="L1JHH6"/>
<feature type="chain" id="PRO_5008771470" evidence="6">
    <location>
        <begin position="21"/>
        <end position="319"/>
    </location>
</feature>
<comment type="similarity">
    <text evidence="5">Belongs to the BI1 family.</text>
</comment>
<evidence type="ECO:0000256" key="6">
    <source>
        <dbReference type="SAM" id="SignalP"/>
    </source>
</evidence>
<dbReference type="HOGENOM" id="CLU_872755_0_0_1"/>
<evidence type="ECO:0000256" key="5">
    <source>
        <dbReference type="RuleBase" id="RU004379"/>
    </source>
</evidence>
<dbReference type="OrthoDB" id="6285520at2759"/>
<keyword evidence="6" id="KW-0732">Signal</keyword>
<feature type="transmembrane region" description="Helical" evidence="5">
    <location>
        <begin position="225"/>
        <end position="247"/>
    </location>
</feature>
<evidence type="ECO:0000256" key="1">
    <source>
        <dbReference type="ARBA" id="ARBA00004141"/>
    </source>
</evidence>
<reference evidence="9" key="2">
    <citation type="submission" date="2012-11" db="EMBL/GenBank/DDBJ databases">
        <authorList>
            <person name="Kuo A."/>
            <person name="Curtis B.A."/>
            <person name="Tanifuji G."/>
            <person name="Burki F."/>
            <person name="Gruber A."/>
            <person name="Irimia M."/>
            <person name="Maruyama S."/>
            <person name="Arias M.C."/>
            <person name="Ball S.G."/>
            <person name="Gile G.H."/>
            <person name="Hirakawa Y."/>
            <person name="Hopkins J.F."/>
            <person name="Rensing S.A."/>
            <person name="Schmutz J."/>
            <person name="Symeonidi A."/>
            <person name="Elias M."/>
            <person name="Eveleigh R.J."/>
            <person name="Herman E.K."/>
            <person name="Klute M.J."/>
            <person name="Nakayama T."/>
            <person name="Obornik M."/>
            <person name="Reyes-Prieto A."/>
            <person name="Armbrust E.V."/>
            <person name="Aves S.J."/>
            <person name="Beiko R.G."/>
            <person name="Coutinho P."/>
            <person name="Dacks J.B."/>
            <person name="Durnford D.G."/>
            <person name="Fast N.M."/>
            <person name="Green B.R."/>
            <person name="Grisdale C."/>
            <person name="Hempe F."/>
            <person name="Henrissat B."/>
            <person name="Hoppner M.P."/>
            <person name="Ishida K.-I."/>
            <person name="Kim E."/>
            <person name="Koreny L."/>
            <person name="Kroth P.G."/>
            <person name="Liu Y."/>
            <person name="Malik S.-B."/>
            <person name="Maier U.G."/>
            <person name="McRose D."/>
            <person name="Mock T."/>
            <person name="Neilson J.A."/>
            <person name="Onodera N.T."/>
            <person name="Poole A.M."/>
            <person name="Pritham E.J."/>
            <person name="Richards T.A."/>
            <person name="Rocap G."/>
            <person name="Roy S.W."/>
            <person name="Sarai C."/>
            <person name="Schaack S."/>
            <person name="Shirato S."/>
            <person name="Slamovits C.H."/>
            <person name="Spencer D.F."/>
            <person name="Suzuki S."/>
            <person name="Worden A.Z."/>
            <person name="Zauner S."/>
            <person name="Barry K."/>
            <person name="Bell C."/>
            <person name="Bharti A.K."/>
            <person name="Crow J.A."/>
            <person name="Grimwood J."/>
            <person name="Kramer R."/>
            <person name="Lindquist E."/>
            <person name="Lucas S."/>
            <person name="Salamov A."/>
            <person name="McFadden G.I."/>
            <person name="Lane C.E."/>
            <person name="Keeling P.J."/>
            <person name="Gray M.W."/>
            <person name="Grigoriev I.V."/>
            <person name="Archibald J.M."/>
        </authorList>
    </citation>
    <scope>NUCLEOTIDE SEQUENCE</scope>
    <source>
        <strain evidence="9">CCMP2712</strain>
    </source>
</reference>
<sequence length="319" mass="35084">MAGRRLCVLAVATMALRGEGLRMMAVDMQRNQHERSDQMNVLTMKHAGEVSSTKHWLSYEREEQVHGSLPQMSGVSPALGLYAPMAGIAALMVAGNVVKGTKDWSKLTRSRIRTTYTHFALSTIIWSGTAFLLWKLGLVPMHSWAPMLISLMGVAIVYKMSALDYDNDRTEKILHFYGFGIDLVIRLICAQHGYLDVLVQAAVLTAADFAAISCVVAASPSTNFLWIGGFLGGGLGLLIGASLINMIWRTSSVMHIGFSYFGAALFSGYLLQVVKEASKLPGSEIRITPWGTRAPDFDPVHHALQLYLDVVNIFMYIVR</sequence>
<name>L1JHH6_GUITC</name>
<keyword evidence="3 5" id="KW-1133">Transmembrane helix</keyword>
<dbReference type="Pfam" id="PF01027">
    <property type="entry name" value="Bax1-I"/>
    <property type="match status" value="1"/>
</dbReference>
<dbReference type="RefSeq" id="XP_005834953.1">
    <property type="nucleotide sequence ID" value="XM_005834896.1"/>
</dbReference>
<dbReference type="PANTHER" id="PTHR23291:SF112">
    <property type="entry name" value="GROWTH HORMONE-INDUCIBLE TRANSMEMBRANE PROTEIN"/>
    <property type="match status" value="1"/>
</dbReference>
<feature type="transmembrane region" description="Helical" evidence="5">
    <location>
        <begin position="119"/>
        <end position="137"/>
    </location>
</feature>
<evidence type="ECO:0000256" key="2">
    <source>
        <dbReference type="ARBA" id="ARBA00022692"/>
    </source>
</evidence>
<evidence type="ECO:0000256" key="4">
    <source>
        <dbReference type="ARBA" id="ARBA00023136"/>
    </source>
</evidence>
<evidence type="ECO:0000313" key="7">
    <source>
        <dbReference type="EMBL" id="EKX47973.1"/>
    </source>
</evidence>
<feature type="transmembrane region" description="Helical" evidence="5">
    <location>
        <begin position="199"/>
        <end position="218"/>
    </location>
</feature>
<dbReference type="STRING" id="905079.L1JHH6"/>
<dbReference type="PANTHER" id="PTHR23291">
    <property type="entry name" value="BAX INHIBITOR-RELATED"/>
    <property type="match status" value="1"/>
</dbReference>
<evidence type="ECO:0000313" key="9">
    <source>
        <dbReference type="Proteomes" id="UP000011087"/>
    </source>
</evidence>
<keyword evidence="4 5" id="KW-0472">Membrane</keyword>
<feature type="signal peptide" evidence="6">
    <location>
        <begin position="1"/>
        <end position="20"/>
    </location>
</feature>
<keyword evidence="9" id="KW-1185">Reference proteome</keyword>
<dbReference type="PaxDb" id="55529-EKX47973"/>
<organism evidence="7">
    <name type="scientific">Guillardia theta (strain CCMP2712)</name>
    <name type="common">Cryptophyte</name>
    <dbReference type="NCBI Taxonomy" id="905079"/>
    <lineage>
        <taxon>Eukaryota</taxon>
        <taxon>Cryptophyceae</taxon>
        <taxon>Pyrenomonadales</taxon>
        <taxon>Geminigeraceae</taxon>
        <taxon>Guillardia</taxon>
    </lineage>
</organism>
<evidence type="ECO:0000313" key="8">
    <source>
        <dbReference type="EnsemblProtists" id="EKX47973"/>
    </source>
</evidence>
<dbReference type="EnsemblProtists" id="EKX47973">
    <property type="protein sequence ID" value="EKX47973"/>
    <property type="gene ID" value="GUITHDRAFT_106057"/>
</dbReference>
<keyword evidence="2 5" id="KW-0812">Transmembrane</keyword>
<gene>
    <name evidence="7" type="ORF">GUITHDRAFT_106057</name>
</gene>
<dbReference type="EMBL" id="JH992987">
    <property type="protein sequence ID" value="EKX47973.1"/>
    <property type="molecule type" value="Genomic_DNA"/>
</dbReference>
<comment type="subcellular location">
    <subcellularLocation>
        <location evidence="1">Membrane</location>
        <topology evidence="1">Multi-pass membrane protein</topology>
    </subcellularLocation>
</comment>
<feature type="transmembrane region" description="Helical" evidence="5">
    <location>
        <begin position="79"/>
        <end position="98"/>
    </location>
</feature>
<dbReference type="GO" id="GO:0005743">
    <property type="term" value="C:mitochondrial inner membrane"/>
    <property type="evidence" value="ECO:0007669"/>
    <property type="project" value="TreeGrafter"/>
</dbReference>
<feature type="transmembrane region" description="Helical" evidence="5">
    <location>
        <begin position="173"/>
        <end position="193"/>
    </location>
</feature>
<reference evidence="7 9" key="1">
    <citation type="journal article" date="2012" name="Nature">
        <title>Algal genomes reveal evolutionary mosaicism and the fate of nucleomorphs.</title>
        <authorList>
            <consortium name="DOE Joint Genome Institute"/>
            <person name="Curtis B.A."/>
            <person name="Tanifuji G."/>
            <person name="Burki F."/>
            <person name="Gruber A."/>
            <person name="Irimia M."/>
            <person name="Maruyama S."/>
            <person name="Arias M.C."/>
            <person name="Ball S.G."/>
            <person name="Gile G.H."/>
            <person name="Hirakawa Y."/>
            <person name="Hopkins J.F."/>
            <person name="Kuo A."/>
            <person name="Rensing S.A."/>
            <person name="Schmutz J."/>
            <person name="Symeonidi A."/>
            <person name="Elias M."/>
            <person name="Eveleigh R.J."/>
            <person name="Herman E.K."/>
            <person name="Klute M.J."/>
            <person name="Nakayama T."/>
            <person name="Obornik M."/>
            <person name="Reyes-Prieto A."/>
            <person name="Armbrust E.V."/>
            <person name="Aves S.J."/>
            <person name="Beiko R.G."/>
            <person name="Coutinho P."/>
            <person name="Dacks J.B."/>
            <person name="Durnford D.G."/>
            <person name="Fast N.M."/>
            <person name="Green B.R."/>
            <person name="Grisdale C.J."/>
            <person name="Hempel F."/>
            <person name="Henrissat B."/>
            <person name="Hoppner M.P."/>
            <person name="Ishida K."/>
            <person name="Kim E."/>
            <person name="Koreny L."/>
            <person name="Kroth P.G."/>
            <person name="Liu Y."/>
            <person name="Malik S.B."/>
            <person name="Maier U.G."/>
            <person name="McRose D."/>
            <person name="Mock T."/>
            <person name="Neilson J.A."/>
            <person name="Onodera N.T."/>
            <person name="Poole A.M."/>
            <person name="Pritham E.J."/>
            <person name="Richards T.A."/>
            <person name="Rocap G."/>
            <person name="Roy S.W."/>
            <person name="Sarai C."/>
            <person name="Schaack S."/>
            <person name="Shirato S."/>
            <person name="Slamovits C.H."/>
            <person name="Spencer D.F."/>
            <person name="Suzuki S."/>
            <person name="Worden A.Z."/>
            <person name="Zauner S."/>
            <person name="Barry K."/>
            <person name="Bell C."/>
            <person name="Bharti A.K."/>
            <person name="Crow J.A."/>
            <person name="Grimwood J."/>
            <person name="Kramer R."/>
            <person name="Lindquist E."/>
            <person name="Lucas S."/>
            <person name="Salamov A."/>
            <person name="McFadden G.I."/>
            <person name="Lane C.E."/>
            <person name="Keeling P.J."/>
            <person name="Gray M.W."/>
            <person name="Grigoriev I.V."/>
            <person name="Archibald J.M."/>
        </authorList>
    </citation>
    <scope>NUCLEOTIDE SEQUENCE</scope>
    <source>
        <strain evidence="7 9">CCMP2712</strain>
    </source>
</reference>
<reference evidence="8" key="3">
    <citation type="submission" date="2016-03" db="UniProtKB">
        <authorList>
            <consortium name="EnsemblProtists"/>
        </authorList>
    </citation>
    <scope>IDENTIFICATION</scope>
</reference>